<dbReference type="InterPro" id="IPR049240">
    <property type="entry name" value="DUF6875"/>
</dbReference>
<reference evidence="3 4" key="1">
    <citation type="submission" date="2018-06" db="EMBL/GenBank/DDBJ databases">
        <title>Comparative genomics of Brasilonema spp. strains.</title>
        <authorList>
            <person name="Alvarenga D.O."/>
            <person name="Fiore M.F."/>
            <person name="Varani A.M."/>
        </authorList>
    </citation>
    <scope>NUCLEOTIDE SEQUENCE [LARGE SCALE GENOMIC DNA]</scope>
    <source>
        <strain evidence="3 4">CENA114</strain>
    </source>
</reference>
<organism evidence="3 4">
    <name type="scientific">Brasilonema sennae CENA114</name>
    <dbReference type="NCBI Taxonomy" id="415709"/>
    <lineage>
        <taxon>Bacteria</taxon>
        <taxon>Bacillati</taxon>
        <taxon>Cyanobacteriota</taxon>
        <taxon>Cyanophyceae</taxon>
        <taxon>Nostocales</taxon>
        <taxon>Scytonemataceae</taxon>
        <taxon>Brasilonema</taxon>
        <taxon>Bromeliae group (in: Brasilonema)</taxon>
    </lineage>
</organism>
<dbReference type="RefSeq" id="WP_169263880.1">
    <property type="nucleotide sequence ID" value="NZ_CAWOXK010000001.1"/>
</dbReference>
<evidence type="ECO:0000313" key="3">
    <source>
        <dbReference type="EMBL" id="QDL10300.1"/>
    </source>
</evidence>
<evidence type="ECO:0000259" key="2">
    <source>
        <dbReference type="Pfam" id="PF21780"/>
    </source>
</evidence>
<gene>
    <name evidence="3" type="ORF">DP114_22510</name>
</gene>
<keyword evidence="4" id="KW-1185">Reference proteome</keyword>
<dbReference type="EMBL" id="CP030118">
    <property type="protein sequence ID" value="QDL10300.1"/>
    <property type="molecule type" value="Genomic_DNA"/>
</dbReference>
<feature type="domain" description="DUF6875" evidence="2">
    <location>
        <begin position="22"/>
        <end position="197"/>
    </location>
</feature>
<protein>
    <recommendedName>
        <fullName evidence="2">DUF6875 domain-containing protein</fullName>
    </recommendedName>
</protein>
<sequence>MQLYTPTDINQLQQDLPYLIKSMQWVENFVGKAHPDLGRLGPVCPFVPHSIRANVMSLTVIRAKNVAPEQFFENVLRCRDIFLEQEPRQGVAALRKTLLIIVPDIDIEEAPKIIDENHKKLKRFFVESGLMIGEFHKLNQVPGAHNPNFRPFQSSVPMFVIRYMVESDILFLQDEDPRLRIKYLQAYLQNIESGYSQQFNQKIKDENKLKTARQLLELAQEQLQEEKFMNLEIAHS</sequence>
<name>A0A856MJE7_9CYAN</name>
<dbReference type="KEGG" id="bsen:DP114_22510"/>
<keyword evidence="1" id="KW-0175">Coiled coil</keyword>
<evidence type="ECO:0000313" key="4">
    <source>
        <dbReference type="Proteomes" id="UP000503129"/>
    </source>
</evidence>
<dbReference type="Pfam" id="PF21780">
    <property type="entry name" value="DUF6875"/>
    <property type="match status" value="1"/>
</dbReference>
<accession>A0A856MJE7</accession>
<proteinExistence type="predicted"/>
<dbReference type="Proteomes" id="UP000503129">
    <property type="component" value="Chromosome"/>
</dbReference>
<dbReference type="AlphaFoldDB" id="A0A856MJE7"/>
<evidence type="ECO:0000256" key="1">
    <source>
        <dbReference type="SAM" id="Coils"/>
    </source>
</evidence>
<feature type="coiled-coil region" evidence="1">
    <location>
        <begin position="202"/>
        <end position="229"/>
    </location>
</feature>